<evidence type="ECO:0000313" key="4">
    <source>
        <dbReference type="WBParaSite" id="GPUH_0001756601-mRNA-1"/>
    </source>
</evidence>
<keyword evidence="1" id="KW-0067">ATP-binding</keyword>
<protein>
    <submittedName>
        <fullName evidence="4">Protein kinase domain-containing protein</fullName>
    </submittedName>
</protein>
<dbReference type="WBParaSite" id="GPUH_0001756601-mRNA-1">
    <property type="protein sequence ID" value="GPUH_0001756601-mRNA-1"/>
    <property type="gene ID" value="GPUH_0001756601"/>
</dbReference>
<dbReference type="SUPFAM" id="SSF56112">
    <property type="entry name" value="Protein kinase-like (PK-like)"/>
    <property type="match status" value="1"/>
</dbReference>
<name>A0A183E9A3_9BILA</name>
<dbReference type="GO" id="GO:0005524">
    <property type="term" value="F:ATP binding"/>
    <property type="evidence" value="ECO:0007669"/>
    <property type="project" value="UniProtKB-UniRule"/>
</dbReference>
<keyword evidence="3" id="KW-1185">Reference proteome</keyword>
<proteinExistence type="predicted"/>
<evidence type="ECO:0000313" key="3">
    <source>
        <dbReference type="Proteomes" id="UP000271098"/>
    </source>
</evidence>
<dbReference type="Proteomes" id="UP000271098">
    <property type="component" value="Unassembled WGS sequence"/>
</dbReference>
<feature type="binding site" evidence="1">
    <location>
        <position position="129"/>
    </location>
    <ligand>
        <name>ATP</name>
        <dbReference type="ChEBI" id="CHEBI:30616"/>
    </ligand>
</feature>
<dbReference type="AlphaFoldDB" id="A0A183E9A3"/>
<dbReference type="Gene3D" id="3.30.200.20">
    <property type="entry name" value="Phosphorylase Kinase, domain 1"/>
    <property type="match status" value="1"/>
</dbReference>
<sequence>MWSDAMGGSNEQIDLSDIHTVPDGTKDIERISHMAFIRTFISGHLQFPGEPKEYCFGFEVTFHLCIQMFVTIDVMDANVAFRSIFYVVPKMPEPISFWDLSDLGPIGEGAYGRVNKMRHNETGRYMAVKVLFVFWGIASKVVQWSV</sequence>
<gene>
    <name evidence="2" type="ORF">GPUH_LOCUS17544</name>
</gene>
<dbReference type="InterPro" id="IPR017441">
    <property type="entry name" value="Protein_kinase_ATP_BS"/>
</dbReference>
<dbReference type="OrthoDB" id="10252354at2759"/>
<reference evidence="2 3" key="2">
    <citation type="submission" date="2018-11" db="EMBL/GenBank/DDBJ databases">
        <authorList>
            <consortium name="Pathogen Informatics"/>
        </authorList>
    </citation>
    <scope>NUCLEOTIDE SEQUENCE [LARGE SCALE GENOMIC DNA]</scope>
</reference>
<reference evidence="4" key="1">
    <citation type="submission" date="2016-06" db="UniProtKB">
        <authorList>
            <consortium name="WormBaseParasite"/>
        </authorList>
    </citation>
    <scope>IDENTIFICATION</scope>
</reference>
<dbReference type="InterPro" id="IPR011009">
    <property type="entry name" value="Kinase-like_dom_sf"/>
</dbReference>
<accession>A0A183E9A3</accession>
<keyword evidence="1" id="KW-0547">Nucleotide-binding</keyword>
<dbReference type="PROSITE" id="PS00107">
    <property type="entry name" value="PROTEIN_KINASE_ATP"/>
    <property type="match status" value="1"/>
</dbReference>
<evidence type="ECO:0000256" key="1">
    <source>
        <dbReference type="PROSITE-ProRule" id="PRU10141"/>
    </source>
</evidence>
<evidence type="ECO:0000313" key="2">
    <source>
        <dbReference type="EMBL" id="VDN30001.1"/>
    </source>
</evidence>
<organism evidence="4">
    <name type="scientific">Gongylonema pulchrum</name>
    <dbReference type="NCBI Taxonomy" id="637853"/>
    <lineage>
        <taxon>Eukaryota</taxon>
        <taxon>Metazoa</taxon>
        <taxon>Ecdysozoa</taxon>
        <taxon>Nematoda</taxon>
        <taxon>Chromadorea</taxon>
        <taxon>Rhabditida</taxon>
        <taxon>Spirurina</taxon>
        <taxon>Spiruromorpha</taxon>
        <taxon>Spiruroidea</taxon>
        <taxon>Gongylonematidae</taxon>
        <taxon>Gongylonema</taxon>
    </lineage>
</organism>
<dbReference type="EMBL" id="UYRT01085331">
    <property type="protein sequence ID" value="VDN30001.1"/>
    <property type="molecule type" value="Genomic_DNA"/>
</dbReference>